<organism evidence="10 11">
    <name type="scientific">Brevundimonas vitisensis</name>
    <dbReference type="NCBI Taxonomy" id="2800818"/>
    <lineage>
        <taxon>Bacteria</taxon>
        <taxon>Pseudomonadati</taxon>
        <taxon>Pseudomonadota</taxon>
        <taxon>Alphaproteobacteria</taxon>
        <taxon>Caulobacterales</taxon>
        <taxon>Caulobacteraceae</taxon>
        <taxon>Brevundimonas</taxon>
    </lineage>
</organism>
<comment type="subcellular location">
    <subcellularLocation>
        <location evidence="1">Cell membrane</location>
        <topology evidence="1">Multi-pass membrane protein</topology>
    </subcellularLocation>
</comment>
<evidence type="ECO:0000256" key="8">
    <source>
        <dbReference type="SAM" id="Phobius"/>
    </source>
</evidence>
<feature type="transmembrane region" description="Helical" evidence="8">
    <location>
        <begin position="278"/>
        <end position="298"/>
    </location>
</feature>
<protein>
    <submittedName>
        <fullName evidence="10">Glycosyltransferase family 39 protein</fullName>
    </submittedName>
</protein>
<evidence type="ECO:0000256" key="1">
    <source>
        <dbReference type="ARBA" id="ARBA00004651"/>
    </source>
</evidence>
<feature type="transmembrane region" description="Helical" evidence="8">
    <location>
        <begin position="243"/>
        <end position="266"/>
    </location>
</feature>
<evidence type="ECO:0000256" key="7">
    <source>
        <dbReference type="ARBA" id="ARBA00023136"/>
    </source>
</evidence>
<dbReference type="PANTHER" id="PTHR33908:SF11">
    <property type="entry name" value="MEMBRANE PROTEIN"/>
    <property type="match status" value="1"/>
</dbReference>
<keyword evidence="6 8" id="KW-1133">Transmembrane helix</keyword>
<evidence type="ECO:0000313" key="11">
    <source>
        <dbReference type="Proteomes" id="UP000595448"/>
    </source>
</evidence>
<dbReference type="InterPro" id="IPR050297">
    <property type="entry name" value="LipidA_mod_glycosyltrf_83"/>
</dbReference>
<feature type="transmembrane region" description="Helical" evidence="8">
    <location>
        <begin position="162"/>
        <end position="184"/>
    </location>
</feature>
<feature type="transmembrane region" description="Helical" evidence="8">
    <location>
        <begin position="7"/>
        <end position="30"/>
    </location>
</feature>
<gene>
    <name evidence="10" type="ORF">JIP62_12190</name>
</gene>
<feature type="transmembrane region" description="Helical" evidence="8">
    <location>
        <begin position="106"/>
        <end position="125"/>
    </location>
</feature>
<dbReference type="Proteomes" id="UP000595448">
    <property type="component" value="Chromosome"/>
</dbReference>
<dbReference type="EMBL" id="CP067977">
    <property type="protein sequence ID" value="QQQ18063.1"/>
    <property type="molecule type" value="Genomic_DNA"/>
</dbReference>
<feature type="transmembrane region" description="Helical" evidence="8">
    <location>
        <begin position="196"/>
        <end position="214"/>
    </location>
</feature>
<keyword evidence="4" id="KW-0808">Transferase</keyword>
<proteinExistence type="predicted"/>
<keyword evidence="2" id="KW-1003">Cell membrane</keyword>
<feature type="transmembrane region" description="Helical" evidence="8">
    <location>
        <begin position="328"/>
        <end position="346"/>
    </location>
</feature>
<evidence type="ECO:0000256" key="2">
    <source>
        <dbReference type="ARBA" id="ARBA00022475"/>
    </source>
</evidence>
<keyword evidence="3" id="KW-0328">Glycosyltransferase</keyword>
<feature type="transmembrane region" description="Helical" evidence="8">
    <location>
        <begin position="132"/>
        <end position="156"/>
    </location>
</feature>
<evidence type="ECO:0000256" key="3">
    <source>
        <dbReference type="ARBA" id="ARBA00022676"/>
    </source>
</evidence>
<evidence type="ECO:0000313" key="10">
    <source>
        <dbReference type="EMBL" id="QQQ18063.1"/>
    </source>
</evidence>
<dbReference type="PANTHER" id="PTHR33908">
    <property type="entry name" value="MANNOSYLTRANSFERASE YKCB-RELATED"/>
    <property type="match status" value="1"/>
</dbReference>
<feature type="transmembrane region" description="Helical" evidence="8">
    <location>
        <begin position="304"/>
        <end position="321"/>
    </location>
</feature>
<name>A0ABX7BMG5_9CAUL</name>
<keyword evidence="7 8" id="KW-0472">Membrane</keyword>
<evidence type="ECO:0000256" key="4">
    <source>
        <dbReference type="ARBA" id="ARBA00022679"/>
    </source>
</evidence>
<evidence type="ECO:0000259" key="9">
    <source>
        <dbReference type="Pfam" id="PF13231"/>
    </source>
</evidence>
<dbReference type="Pfam" id="PF13231">
    <property type="entry name" value="PMT_2"/>
    <property type="match status" value="1"/>
</dbReference>
<reference evidence="10 11" key="1">
    <citation type="submission" date="2021-01" db="EMBL/GenBank/DDBJ databases">
        <title>Brevundimonas vitis sp. nov., an bacterium isolated from grape (Vitis vinifera).</title>
        <authorList>
            <person name="Jiang L."/>
            <person name="Lee J."/>
        </authorList>
    </citation>
    <scope>NUCLEOTIDE SEQUENCE [LARGE SCALE GENOMIC DNA]</scope>
    <source>
        <strain evidence="10 11">GRTSA-9</strain>
    </source>
</reference>
<dbReference type="InterPro" id="IPR038731">
    <property type="entry name" value="RgtA/B/C-like"/>
</dbReference>
<dbReference type="RefSeq" id="WP_201102438.1">
    <property type="nucleotide sequence ID" value="NZ_CP067977.1"/>
</dbReference>
<evidence type="ECO:0000256" key="5">
    <source>
        <dbReference type="ARBA" id="ARBA00022692"/>
    </source>
</evidence>
<accession>A0ABX7BMG5</accession>
<keyword evidence="5 8" id="KW-0812">Transmembrane</keyword>
<feature type="domain" description="Glycosyltransferase RgtA/B/C/D-like" evidence="9">
    <location>
        <begin position="54"/>
        <end position="214"/>
    </location>
</feature>
<evidence type="ECO:0000256" key="6">
    <source>
        <dbReference type="ARBA" id="ARBA00022989"/>
    </source>
</evidence>
<sequence>MTKPVDLSWVALVAVVLGVTGIRLFGLSLAQVDLGVDEAQYWLWAQDPAWGYYSKPPMVAWLIGAAQSVCGPSEACIRSPATLAWAGTSLFVGAAARSLFGPRVGVVAGLAALLAPGAIFSARIISTDAPLLLFWSAALLALARLRAGGGLGWAVLLGTAVGLGLLSKYAMLYFIGGLVLAVIVDPATRQALLSRRGLVVMGIGLIVLMPNLLWNLGHGLATVRHTADNASGGGLTPGIVDPLAFAGAQVFIAGPVVFVAFLWAVWRGIRGQVGPNERLLLLFSLPIFLALTVVATLTRAHANWAASGLIAAFILGAAVLVRAGRTGWLVAGFALALAFQALTLWGDVNADRWVVAGETPYAPVLGWDTFTDAIADQAEANGTVTLVAERRSEIAALAYYGRDRAVTAKAWPPASGQPPQSHFQMTRALTGQEVGPVLAISPCAGSARFAASYARVIDLGPMSTPVGPIEERRVHLFLLSDARLPLVAPGPCPGR</sequence>
<keyword evidence="11" id="KW-1185">Reference proteome</keyword>